<dbReference type="SUPFAM" id="SSF64288">
    <property type="entry name" value="Chorismate lyase-like"/>
    <property type="match status" value="1"/>
</dbReference>
<dbReference type="InterPro" id="IPR050679">
    <property type="entry name" value="Bact_HTH_transcr_reg"/>
</dbReference>
<feature type="domain" description="UbiC transcription regulator-associated" evidence="1">
    <location>
        <begin position="48"/>
        <end position="189"/>
    </location>
</feature>
<dbReference type="PANTHER" id="PTHR44846:SF17">
    <property type="entry name" value="GNTR-FAMILY TRANSCRIPTIONAL REGULATOR"/>
    <property type="match status" value="1"/>
</dbReference>
<evidence type="ECO:0000313" key="3">
    <source>
        <dbReference type="Proteomes" id="UP000653076"/>
    </source>
</evidence>
<dbReference type="EMBL" id="BOPC01000039">
    <property type="protein sequence ID" value="GIJ27963.1"/>
    <property type="molecule type" value="Genomic_DNA"/>
</dbReference>
<protein>
    <recommendedName>
        <fullName evidence="1">UbiC transcription regulator-associated domain-containing protein</fullName>
    </recommendedName>
</protein>
<dbReference type="Pfam" id="PF07702">
    <property type="entry name" value="UTRA"/>
    <property type="match status" value="1"/>
</dbReference>
<dbReference type="PANTHER" id="PTHR44846">
    <property type="entry name" value="MANNOSYL-D-GLYCERATE TRANSPORT/METABOLISM SYSTEM REPRESSOR MNGR-RELATED"/>
    <property type="match status" value="1"/>
</dbReference>
<keyword evidence="3" id="KW-1185">Reference proteome</keyword>
<evidence type="ECO:0000259" key="1">
    <source>
        <dbReference type="SMART" id="SM00866"/>
    </source>
</evidence>
<dbReference type="InterPro" id="IPR028978">
    <property type="entry name" value="Chorismate_lyase_/UTRA_dom_sf"/>
</dbReference>
<proteinExistence type="predicted"/>
<comment type="caution">
    <text evidence="2">The sequence shown here is derived from an EMBL/GenBank/DDBJ whole genome shotgun (WGS) entry which is preliminary data.</text>
</comment>
<accession>A0ABQ4JCW5</accession>
<reference evidence="2 3" key="1">
    <citation type="submission" date="2021-01" db="EMBL/GenBank/DDBJ databases">
        <title>Whole genome shotgun sequence of Verrucosispora qiuiae NBRC 106684.</title>
        <authorList>
            <person name="Komaki H."/>
            <person name="Tamura T."/>
        </authorList>
    </citation>
    <scope>NUCLEOTIDE SEQUENCE [LARGE SCALE GENOMIC DNA]</scope>
    <source>
        <strain evidence="2 3">NBRC 106684</strain>
    </source>
</reference>
<dbReference type="RefSeq" id="WP_239098421.1">
    <property type="nucleotide sequence ID" value="NZ_BOPC01000039.1"/>
</dbReference>
<dbReference type="InterPro" id="IPR011663">
    <property type="entry name" value="UTRA"/>
</dbReference>
<organism evidence="2 3">
    <name type="scientific">Micromonospora qiuiae</name>
    <dbReference type="NCBI Taxonomy" id="502268"/>
    <lineage>
        <taxon>Bacteria</taxon>
        <taxon>Bacillati</taxon>
        <taxon>Actinomycetota</taxon>
        <taxon>Actinomycetes</taxon>
        <taxon>Micromonosporales</taxon>
        <taxon>Micromonosporaceae</taxon>
        <taxon>Micromonospora</taxon>
    </lineage>
</organism>
<gene>
    <name evidence="2" type="ORF">Vqi01_31250</name>
</gene>
<dbReference type="Gene3D" id="3.40.1410.10">
    <property type="entry name" value="Chorismate lyase-like"/>
    <property type="match status" value="1"/>
</dbReference>
<dbReference type="Proteomes" id="UP000653076">
    <property type="component" value="Unassembled WGS sequence"/>
</dbReference>
<name>A0ABQ4JCW5_9ACTN</name>
<dbReference type="SMART" id="SM00866">
    <property type="entry name" value="UTRA"/>
    <property type="match status" value="1"/>
</dbReference>
<sequence>MVSTREYQVGRWSVGENMSGTEWLSVSTPYVLPRSERQGDAWAEEAAQQGGVGTQRLLSVGELMPAAHVAEALGVEDGEPVVARQRLMLLDDRPVELTYSYYPVSIARNTPLAEPRKIRGGAVSLLAKLGYRPRRVREDVYTRQPDDAERRLLDLTDREWVLGLTRVSSTDHGRPVEVSVMTMVPWGRHLRYELSID</sequence>
<evidence type="ECO:0000313" key="2">
    <source>
        <dbReference type="EMBL" id="GIJ27963.1"/>
    </source>
</evidence>